<evidence type="ECO:0000256" key="9">
    <source>
        <dbReference type="PIRSR" id="PIRSR601233-1"/>
    </source>
</evidence>
<comment type="cofactor">
    <cofactor evidence="11">
        <name>Mn(2+)</name>
        <dbReference type="ChEBI" id="CHEBI:29035"/>
    </cofactor>
    <text evidence="11">Binds 2 manganese ions per subunit.</text>
</comment>
<dbReference type="InterPro" id="IPR052915">
    <property type="entry name" value="RtcB-like"/>
</dbReference>
<dbReference type="OrthoDB" id="9802323at2"/>
<gene>
    <name evidence="12" type="primary">rtcB</name>
    <name evidence="12" type="ORF">AUR04nite_28130</name>
</gene>
<feature type="binding site" evidence="10">
    <location>
        <position position="398"/>
    </location>
    <ligand>
        <name>GMP</name>
        <dbReference type="ChEBI" id="CHEBI:58115"/>
    </ligand>
</feature>
<keyword evidence="6 10" id="KW-0342">GTP-binding</keyword>
<feature type="binding site" evidence="11">
    <location>
        <position position="79"/>
    </location>
    <ligand>
        <name>Mn(2+)</name>
        <dbReference type="ChEBI" id="CHEBI:29035"/>
        <label>1</label>
    </ligand>
</feature>
<keyword evidence="4 10" id="KW-0547">Nucleotide-binding</keyword>
<proteinExistence type="predicted"/>
<organism evidence="12 13">
    <name type="scientific">Glutamicibacter uratoxydans</name>
    <name type="common">Arthrobacter uratoxydans</name>
    <dbReference type="NCBI Taxonomy" id="43667"/>
    <lineage>
        <taxon>Bacteria</taxon>
        <taxon>Bacillati</taxon>
        <taxon>Actinomycetota</taxon>
        <taxon>Actinomycetes</taxon>
        <taxon>Micrococcales</taxon>
        <taxon>Micrococcaceae</taxon>
        <taxon>Glutamicibacter</taxon>
    </lineage>
</organism>
<dbReference type="GO" id="GO:0030145">
    <property type="term" value="F:manganese ion binding"/>
    <property type="evidence" value="ECO:0007669"/>
    <property type="project" value="TreeGrafter"/>
</dbReference>
<evidence type="ECO:0000256" key="3">
    <source>
        <dbReference type="ARBA" id="ARBA00022723"/>
    </source>
</evidence>
<dbReference type="Pfam" id="PF01139">
    <property type="entry name" value="RtcB"/>
    <property type="match status" value="1"/>
</dbReference>
<keyword evidence="13" id="KW-1185">Reference proteome</keyword>
<dbReference type="RefSeq" id="WP_141366257.1">
    <property type="nucleotide sequence ID" value="NZ_BAAAJL010000016.1"/>
</dbReference>
<feature type="binding site" evidence="11">
    <location>
        <position position="272"/>
    </location>
    <ligand>
        <name>Mn(2+)</name>
        <dbReference type="ChEBI" id="CHEBI:29035"/>
        <label>2</label>
    </ligand>
</feature>
<feature type="active site" description="GMP-histidine intermediate" evidence="9">
    <location>
        <position position="328"/>
    </location>
</feature>
<dbReference type="FunFam" id="3.90.1860.10:FF:000003">
    <property type="entry name" value="RNA-splicing ligase RtcB"/>
    <property type="match status" value="1"/>
</dbReference>
<dbReference type="PANTHER" id="PTHR43749">
    <property type="entry name" value="RNA-SPLICING LIGASE RTCB"/>
    <property type="match status" value="1"/>
</dbReference>
<feature type="binding site" evidence="11">
    <location>
        <position position="165"/>
    </location>
    <ligand>
        <name>Mn(2+)</name>
        <dbReference type="ChEBI" id="CHEBI:29035"/>
        <label>1</label>
    </ligand>
</feature>
<feature type="binding site" evidence="11">
    <location>
        <position position="182"/>
    </location>
    <ligand>
        <name>Mn(2+)</name>
        <dbReference type="ChEBI" id="CHEBI:29035"/>
        <label>2</label>
    </ligand>
</feature>
<evidence type="ECO:0000256" key="6">
    <source>
        <dbReference type="ARBA" id="ARBA00023134"/>
    </source>
</evidence>
<accession>A0A4Y4DY37</accession>
<protein>
    <recommendedName>
        <fullName evidence="1">3'-phosphate/5'-hydroxy nucleic acid ligase</fullName>
        <ecNumber evidence="1">6.5.1.8</ecNumber>
    </recommendedName>
</protein>
<feature type="binding site" evidence="10">
    <location>
        <begin position="164"/>
        <end position="168"/>
    </location>
    <ligand>
        <name>GMP</name>
        <dbReference type="ChEBI" id="CHEBI:58115"/>
    </ligand>
</feature>
<dbReference type="InterPro" id="IPR036025">
    <property type="entry name" value="RtcB-like_sf"/>
</dbReference>
<keyword evidence="3 11" id="KW-0479">Metal-binding</keyword>
<name>A0A4Y4DY37_GLUUR</name>
<comment type="catalytic activity">
    <reaction evidence="8">
        <text>a 3'-end 3'-phospho-ribonucleotide-RNA + a 5'-end dephospho-ribonucleoside-RNA + GTP = a ribonucleotidyl-ribonucleotide-RNA + GMP + diphosphate</text>
        <dbReference type="Rhea" id="RHEA:68076"/>
        <dbReference type="Rhea" id="RHEA-COMP:10463"/>
        <dbReference type="Rhea" id="RHEA-COMP:13936"/>
        <dbReference type="Rhea" id="RHEA-COMP:17355"/>
        <dbReference type="ChEBI" id="CHEBI:33019"/>
        <dbReference type="ChEBI" id="CHEBI:37565"/>
        <dbReference type="ChEBI" id="CHEBI:58115"/>
        <dbReference type="ChEBI" id="CHEBI:83062"/>
        <dbReference type="ChEBI" id="CHEBI:138284"/>
        <dbReference type="ChEBI" id="CHEBI:173118"/>
        <dbReference type="EC" id="6.5.1.8"/>
    </reaction>
</comment>
<dbReference type="EMBL" id="BJNY01000018">
    <property type="protein sequence ID" value="GED07281.1"/>
    <property type="molecule type" value="Genomic_DNA"/>
</dbReference>
<dbReference type="AlphaFoldDB" id="A0A4Y4DY37"/>
<dbReference type="SUPFAM" id="SSF103365">
    <property type="entry name" value="Hypothetical protein PH1602"/>
    <property type="match status" value="1"/>
</dbReference>
<evidence type="ECO:0000256" key="7">
    <source>
        <dbReference type="ARBA" id="ARBA00023211"/>
    </source>
</evidence>
<dbReference type="EC" id="6.5.1.8" evidence="1"/>
<evidence type="ECO:0000256" key="1">
    <source>
        <dbReference type="ARBA" id="ARBA00012726"/>
    </source>
</evidence>
<evidence type="ECO:0000256" key="2">
    <source>
        <dbReference type="ARBA" id="ARBA00022598"/>
    </source>
</evidence>
<reference evidence="12 13" key="1">
    <citation type="submission" date="2019-06" db="EMBL/GenBank/DDBJ databases">
        <title>Whole genome shotgun sequence of Glutamicibacter uratoxydans NBRC 15515.</title>
        <authorList>
            <person name="Hosoyama A."/>
            <person name="Uohara A."/>
            <person name="Ohji S."/>
            <person name="Ichikawa N."/>
        </authorList>
    </citation>
    <scope>NUCLEOTIDE SEQUENCE [LARGE SCALE GENOMIC DNA]</scope>
    <source>
        <strain evidence="12 13">NBRC 15515</strain>
    </source>
</reference>
<feature type="binding site" evidence="10">
    <location>
        <position position="311"/>
    </location>
    <ligand>
        <name>GMP</name>
        <dbReference type="ChEBI" id="CHEBI:58115"/>
    </ligand>
</feature>
<keyword evidence="7 11" id="KW-0464">Manganese</keyword>
<keyword evidence="2 12" id="KW-0436">Ligase</keyword>
<feature type="binding site" evidence="10">
    <location>
        <begin position="304"/>
        <end position="307"/>
    </location>
    <ligand>
        <name>GMP</name>
        <dbReference type="ChEBI" id="CHEBI:58115"/>
    </ligand>
</feature>
<keyword evidence="5" id="KW-0692">RNA repair</keyword>
<dbReference type="GO" id="GO:0005525">
    <property type="term" value="F:GTP binding"/>
    <property type="evidence" value="ECO:0007669"/>
    <property type="project" value="UniProtKB-KW"/>
</dbReference>
<dbReference type="GO" id="GO:0170057">
    <property type="term" value="F:RNA ligase (GTP) activity"/>
    <property type="evidence" value="ECO:0007669"/>
    <property type="project" value="UniProtKB-EC"/>
</dbReference>
<dbReference type="GO" id="GO:0042245">
    <property type="term" value="P:RNA repair"/>
    <property type="evidence" value="ECO:0007669"/>
    <property type="project" value="UniProtKB-KW"/>
</dbReference>
<dbReference type="Proteomes" id="UP000316612">
    <property type="component" value="Unassembled WGS sequence"/>
</dbReference>
<evidence type="ECO:0000313" key="12">
    <source>
        <dbReference type="EMBL" id="GED07281.1"/>
    </source>
</evidence>
<evidence type="ECO:0000256" key="4">
    <source>
        <dbReference type="ARBA" id="ARBA00022741"/>
    </source>
</evidence>
<evidence type="ECO:0000256" key="11">
    <source>
        <dbReference type="PIRSR" id="PIRSR601233-3"/>
    </source>
</evidence>
<dbReference type="GO" id="GO:0006281">
    <property type="term" value="P:DNA repair"/>
    <property type="evidence" value="ECO:0007669"/>
    <property type="project" value="TreeGrafter"/>
</dbReference>
<feature type="binding site" evidence="10">
    <location>
        <begin position="272"/>
        <end position="273"/>
    </location>
    <ligand>
        <name>GMP</name>
        <dbReference type="ChEBI" id="CHEBI:58115"/>
    </ligand>
</feature>
<dbReference type="InterPro" id="IPR001233">
    <property type="entry name" value="RtcB"/>
</dbReference>
<evidence type="ECO:0000256" key="8">
    <source>
        <dbReference type="ARBA" id="ARBA00047746"/>
    </source>
</evidence>
<comment type="caution">
    <text evidence="12">The sequence shown here is derived from an EMBL/GenBank/DDBJ whole genome shotgun (WGS) entry which is preliminary data.</text>
</comment>
<evidence type="ECO:0000256" key="10">
    <source>
        <dbReference type="PIRSR" id="PIRSR601233-2"/>
    </source>
</evidence>
<dbReference type="PANTHER" id="PTHR43749:SF2">
    <property type="entry name" value="RNA-SPLICING LIGASE RTCB"/>
    <property type="match status" value="1"/>
</dbReference>
<evidence type="ECO:0000256" key="5">
    <source>
        <dbReference type="ARBA" id="ARBA00022800"/>
    </source>
</evidence>
<sequence>MARETTLPISLADTRDRVKMWAFEEDVETEAMAQLRRISELPWVHGVRVMPDVHVGKGATIGSVIAMNQAVSPSAVGVDIGCGVAAVRTSIRADQLADLHLLRSRIEASIPVGFNAHEELPDLRRYGMETGVLDLFNRFETLDEKVQPLKTRAVKQLGTLGGGNHFLELCLDQEDRVWITLHSGSRNIGKTLADRHISIAKSLGHNQGLVDKELAVFIEGTPQMDAYKHDLWWAQEFAAHSRALMLGLFKEQVAKHFAGLEVSFDAPINVHHNYVREEVIDGQTLLVTRKGAIRAGAGDLALIPGSMGTGSYIVRGRGNPSSYFSASHGAGRRMSRTQAKKNFTEQDLAAQTLGIECRKDAGVLDEIPAAYKDIHQVIEAQKDLVEVVGHLRTILCVKG</sequence>
<dbReference type="Gene3D" id="3.90.1860.10">
    <property type="entry name" value="tRNA-splicing ligase RtcB"/>
    <property type="match status" value="1"/>
</dbReference>
<feature type="binding site" evidence="10">
    <location>
        <begin position="328"/>
        <end position="331"/>
    </location>
    <ligand>
        <name>GMP</name>
        <dbReference type="ChEBI" id="CHEBI:58115"/>
    </ligand>
</feature>
<evidence type="ECO:0000313" key="13">
    <source>
        <dbReference type="Proteomes" id="UP000316612"/>
    </source>
</evidence>
<dbReference type="GO" id="GO:0003909">
    <property type="term" value="F:DNA ligase activity"/>
    <property type="evidence" value="ECO:0007669"/>
    <property type="project" value="TreeGrafter"/>
</dbReference>
<dbReference type="GO" id="GO:0006396">
    <property type="term" value="P:RNA processing"/>
    <property type="evidence" value="ECO:0007669"/>
    <property type="project" value="InterPro"/>
</dbReference>